<evidence type="ECO:0000313" key="2">
    <source>
        <dbReference type="Proteomes" id="UP000018339"/>
    </source>
</evidence>
<protein>
    <submittedName>
        <fullName evidence="1">Uncharacterized protein</fullName>
    </submittedName>
</protein>
<sequence>MRRPTAPDFFGKPVVEQKGRRNEEMTPMLFFPFT</sequence>
<dbReference type="EMBL" id="AYSF01000034">
    <property type="protein sequence ID" value="ESU73058.1"/>
    <property type="molecule type" value="Genomic_DNA"/>
</dbReference>
<gene>
    <name evidence="1" type="ORF">T260_05655</name>
</gene>
<accession>A0A7U9JCM2</accession>
<dbReference type="Proteomes" id="UP000018339">
    <property type="component" value="Unassembled WGS sequence"/>
</dbReference>
<keyword evidence="2" id="KW-1185">Reference proteome</keyword>
<name>A0A7U9JCM2_GEOTM</name>
<dbReference type="AlphaFoldDB" id="A0A7U9JCM2"/>
<comment type="caution">
    <text evidence="1">The sequence shown here is derived from an EMBL/GenBank/DDBJ whole genome shotgun (WGS) entry which is preliminary data.</text>
</comment>
<evidence type="ECO:0000313" key="1">
    <source>
        <dbReference type="EMBL" id="ESU73058.1"/>
    </source>
</evidence>
<reference evidence="1 2" key="1">
    <citation type="journal article" date="2014" name="Genome Announc.">
        <title>Draft Genome Sequence of Geobacillus thermopakistaniensis Strain MAS1.</title>
        <authorList>
            <person name="Siddiqui M.A."/>
            <person name="Rashid N."/>
            <person name="Ayyampalayam S."/>
            <person name="Whitman W.B."/>
        </authorList>
    </citation>
    <scope>NUCLEOTIDE SEQUENCE [LARGE SCALE GENOMIC DNA]</scope>
    <source>
        <strain evidence="1 2">MAS1</strain>
    </source>
</reference>
<organism evidence="1 2">
    <name type="scientific">Geobacillus thermopakistaniensis (strain MAS1)</name>
    <dbReference type="NCBI Taxonomy" id="1408282"/>
    <lineage>
        <taxon>Bacteria</taxon>
        <taxon>Bacillati</taxon>
        <taxon>Bacillota</taxon>
        <taxon>Bacilli</taxon>
        <taxon>Bacillales</taxon>
        <taxon>Anoxybacillaceae</taxon>
        <taxon>Geobacillus</taxon>
    </lineage>
</organism>
<proteinExistence type="predicted"/>